<dbReference type="EMBL" id="CAJOBG010048220">
    <property type="protein sequence ID" value="CAF4465071.1"/>
    <property type="molecule type" value="Genomic_DNA"/>
</dbReference>
<dbReference type="SUPFAM" id="SSF53098">
    <property type="entry name" value="Ribonuclease H-like"/>
    <property type="match status" value="1"/>
</dbReference>
<accession>A0A820SWH0</accession>
<reference evidence="2" key="1">
    <citation type="submission" date="2021-02" db="EMBL/GenBank/DDBJ databases">
        <authorList>
            <person name="Nowell W R."/>
        </authorList>
    </citation>
    <scope>NUCLEOTIDE SEQUENCE</scope>
</reference>
<organism evidence="2 3">
    <name type="scientific">Rotaria magnacalcarata</name>
    <dbReference type="NCBI Taxonomy" id="392030"/>
    <lineage>
        <taxon>Eukaryota</taxon>
        <taxon>Metazoa</taxon>
        <taxon>Spiralia</taxon>
        <taxon>Gnathifera</taxon>
        <taxon>Rotifera</taxon>
        <taxon>Eurotatoria</taxon>
        <taxon>Bdelloidea</taxon>
        <taxon>Philodinida</taxon>
        <taxon>Philodinidae</taxon>
        <taxon>Rotaria</taxon>
    </lineage>
</organism>
<dbReference type="GO" id="GO:0046983">
    <property type="term" value="F:protein dimerization activity"/>
    <property type="evidence" value="ECO:0007669"/>
    <property type="project" value="InterPro"/>
</dbReference>
<evidence type="ECO:0000259" key="1">
    <source>
        <dbReference type="Pfam" id="PF05699"/>
    </source>
</evidence>
<dbReference type="Proteomes" id="UP000663866">
    <property type="component" value="Unassembled WGS sequence"/>
</dbReference>
<comment type="caution">
    <text evidence="2">The sequence shown here is derived from an EMBL/GenBank/DDBJ whole genome shotgun (WGS) entry which is preliminary data.</text>
</comment>
<keyword evidence="3" id="KW-1185">Reference proteome</keyword>
<feature type="non-terminal residue" evidence="2">
    <location>
        <position position="1"/>
    </location>
</feature>
<sequence length="118" mass="13123">PPTTTAKVPKLNPLEKLAVVCSHTTSSTTAADKPMSLDEEISSYIKAELSPTTNNFQDFWTSYCTKLPRLSSLVRRVNVIPATFVTSEALFSVASFLQRKQRASLSSRTLRYLLVLKN</sequence>
<dbReference type="InterPro" id="IPR012337">
    <property type="entry name" value="RNaseH-like_sf"/>
</dbReference>
<feature type="domain" description="HAT C-terminal dimerisation" evidence="1">
    <location>
        <begin position="41"/>
        <end position="117"/>
    </location>
</feature>
<evidence type="ECO:0000313" key="3">
    <source>
        <dbReference type="Proteomes" id="UP000663866"/>
    </source>
</evidence>
<dbReference type="AlphaFoldDB" id="A0A820SWH0"/>
<gene>
    <name evidence="2" type="ORF">OVN521_LOCUS38680</name>
</gene>
<proteinExistence type="predicted"/>
<protein>
    <recommendedName>
        <fullName evidence="1">HAT C-terminal dimerisation domain-containing protein</fullName>
    </recommendedName>
</protein>
<evidence type="ECO:0000313" key="2">
    <source>
        <dbReference type="EMBL" id="CAF4465071.1"/>
    </source>
</evidence>
<name>A0A820SWH0_9BILA</name>
<dbReference type="InterPro" id="IPR008906">
    <property type="entry name" value="HATC_C_dom"/>
</dbReference>
<dbReference type="Pfam" id="PF05699">
    <property type="entry name" value="Dimer_Tnp_hAT"/>
    <property type="match status" value="1"/>
</dbReference>